<dbReference type="GO" id="GO:0003676">
    <property type="term" value="F:nucleic acid binding"/>
    <property type="evidence" value="ECO:0007669"/>
    <property type="project" value="InterPro"/>
</dbReference>
<evidence type="ECO:0000313" key="2">
    <source>
        <dbReference type="Proteomes" id="UP000299102"/>
    </source>
</evidence>
<evidence type="ECO:0000313" key="1">
    <source>
        <dbReference type="EMBL" id="GBP14365.1"/>
    </source>
</evidence>
<evidence type="ECO:0008006" key="3">
    <source>
        <dbReference type="Google" id="ProtNLM"/>
    </source>
</evidence>
<dbReference type="OrthoDB" id="10017160at2759"/>
<reference evidence="1 2" key="1">
    <citation type="journal article" date="2019" name="Commun. Biol.">
        <title>The bagworm genome reveals a unique fibroin gene that provides high tensile strength.</title>
        <authorList>
            <person name="Kono N."/>
            <person name="Nakamura H."/>
            <person name="Ohtoshi R."/>
            <person name="Tomita M."/>
            <person name="Numata K."/>
            <person name="Arakawa K."/>
        </authorList>
    </citation>
    <scope>NUCLEOTIDE SEQUENCE [LARGE SCALE GENOMIC DNA]</scope>
</reference>
<accession>A0A4C1TJR9</accession>
<dbReference type="AlphaFoldDB" id="A0A4C1TJR9"/>
<name>A0A4C1TJR9_EUMVA</name>
<organism evidence="1 2">
    <name type="scientific">Eumeta variegata</name>
    <name type="common">Bagworm moth</name>
    <name type="synonym">Eumeta japonica</name>
    <dbReference type="NCBI Taxonomy" id="151549"/>
    <lineage>
        <taxon>Eukaryota</taxon>
        <taxon>Metazoa</taxon>
        <taxon>Ecdysozoa</taxon>
        <taxon>Arthropoda</taxon>
        <taxon>Hexapoda</taxon>
        <taxon>Insecta</taxon>
        <taxon>Pterygota</taxon>
        <taxon>Neoptera</taxon>
        <taxon>Endopterygota</taxon>
        <taxon>Lepidoptera</taxon>
        <taxon>Glossata</taxon>
        <taxon>Ditrysia</taxon>
        <taxon>Tineoidea</taxon>
        <taxon>Psychidae</taxon>
        <taxon>Oiketicinae</taxon>
        <taxon>Eumeta</taxon>
    </lineage>
</organism>
<dbReference type="Proteomes" id="UP000299102">
    <property type="component" value="Unassembled WGS sequence"/>
</dbReference>
<proteinExistence type="predicted"/>
<gene>
    <name evidence="1" type="ORF">EVAR_92359_1</name>
</gene>
<dbReference type="InterPro" id="IPR036397">
    <property type="entry name" value="RNaseH_sf"/>
</dbReference>
<comment type="caution">
    <text evidence="1">The sequence shown here is derived from an EMBL/GenBank/DDBJ whole genome shotgun (WGS) entry which is preliminary data.</text>
</comment>
<dbReference type="EMBL" id="BGZK01000063">
    <property type="protein sequence ID" value="GBP14365.1"/>
    <property type="molecule type" value="Genomic_DNA"/>
</dbReference>
<sequence>MALKRMRVVYLLQASASVSSEQRPKFQRKRERERKIHKERERKIHKVIGRSFACRKILTNSRKNNFKRRIILHHDDASSHTAIQRNTFLKEKDVELLRNRIQNPDLAPRCISTYFMYLRKTSRFVLAFPAKSNRTATENLLHNLFDPDLDSTDLDYDSIPTVNPEVHDVLR</sequence>
<protein>
    <recommendedName>
        <fullName evidence="3">Mariner Mos1 transposase</fullName>
    </recommendedName>
</protein>
<dbReference type="Gene3D" id="3.30.420.10">
    <property type="entry name" value="Ribonuclease H-like superfamily/Ribonuclease H"/>
    <property type="match status" value="1"/>
</dbReference>
<keyword evidence="2" id="KW-1185">Reference proteome</keyword>